<feature type="signal peptide" evidence="2">
    <location>
        <begin position="1"/>
        <end position="19"/>
    </location>
</feature>
<dbReference type="Pfam" id="PF03413">
    <property type="entry name" value="PepSY"/>
    <property type="match status" value="1"/>
</dbReference>
<name>A0ABS7TX00_9BACT</name>
<accession>A0ABS7TX00</accession>
<evidence type="ECO:0000313" key="4">
    <source>
        <dbReference type="EMBL" id="MBZ5712728.1"/>
    </source>
</evidence>
<sequence length="113" mass="12080">MHVVLMSLFLSLAPTACRAASAPNSVDAATSAPAAAPSRDRAAKPKLSLEEARTAALKQVPGTVISAELEREHGRWIYSVEIQPTDRQQPRKEVEIDGDDGSVIAVEDEDADD</sequence>
<evidence type="ECO:0000313" key="5">
    <source>
        <dbReference type="Proteomes" id="UP001139031"/>
    </source>
</evidence>
<gene>
    <name evidence="4" type="ORF">K7C98_26090</name>
</gene>
<feature type="chain" id="PRO_5047291893" evidence="2">
    <location>
        <begin position="20"/>
        <end position="113"/>
    </location>
</feature>
<evidence type="ECO:0000256" key="1">
    <source>
        <dbReference type="SAM" id="MobiDB-lite"/>
    </source>
</evidence>
<feature type="region of interest" description="Disordered" evidence="1">
    <location>
        <begin position="20"/>
        <end position="46"/>
    </location>
</feature>
<evidence type="ECO:0000256" key="2">
    <source>
        <dbReference type="SAM" id="SignalP"/>
    </source>
</evidence>
<organism evidence="4 5">
    <name type="scientific">Nannocystis pusilla</name>
    <dbReference type="NCBI Taxonomy" id="889268"/>
    <lineage>
        <taxon>Bacteria</taxon>
        <taxon>Pseudomonadati</taxon>
        <taxon>Myxococcota</taxon>
        <taxon>Polyangia</taxon>
        <taxon>Nannocystales</taxon>
        <taxon>Nannocystaceae</taxon>
        <taxon>Nannocystis</taxon>
    </lineage>
</organism>
<evidence type="ECO:0000259" key="3">
    <source>
        <dbReference type="Pfam" id="PF03413"/>
    </source>
</evidence>
<dbReference type="InterPro" id="IPR025711">
    <property type="entry name" value="PepSY"/>
</dbReference>
<reference evidence="4" key="1">
    <citation type="submission" date="2021-08" db="EMBL/GenBank/DDBJ databases">
        <authorList>
            <person name="Stevens D.C."/>
        </authorList>
    </citation>
    <scope>NUCLEOTIDE SEQUENCE</scope>
    <source>
        <strain evidence="4">DSM 53165</strain>
    </source>
</reference>
<dbReference type="RefSeq" id="WP_224194483.1">
    <property type="nucleotide sequence ID" value="NZ_JAIRAU010000035.1"/>
</dbReference>
<keyword evidence="2" id="KW-0732">Signal</keyword>
<proteinExistence type="predicted"/>
<protein>
    <submittedName>
        <fullName evidence="4">PepSY domain-containing protein</fullName>
    </submittedName>
</protein>
<feature type="compositionally biased region" description="Acidic residues" evidence="1">
    <location>
        <begin position="96"/>
        <end position="113"/>
    </location>
</feature>
<keyword evidence="5" id="KW-1185">Reference proteome</keyword>
<dbReference type="EMBL" id="JAIRAU010000035">
    <property type="protein sequence ID" value="MBZ5712728.1"/>
    <property type="molecule type" value="Genomic_DNA"/>
</dbReference>
<dbReference type="Proteomes" id="UP001139031">
    <property type="component" value="Unassembled WGS sequence"/>
</dbReference>
<dbReference type="Gene3D" id="3.10.450.40">
    <property type="match status" value="1"/>
</dbReference>
<feature type="region of interest" description="Disordered" evidence="1">
    <location>
        <begin position="81"/>
        <end position="113"/>
    </location>
</feature>
<feature type="compositionally biased region" description="Low complexity" evidence="1">
    <location>
        <begin position="27"/>
        <end position="37"/>
    </location>
</feature>
<feature type="domain" description="PepSY" evidence="3">
    <location>
        <begin position="46"/>
        <end position="107"/>
    </location>
</feature>
<comment type="caution">
    <text evidence="4">The sequence shown here is derived from an EMBL/GenBank/DDBJ whole genome shotgun (WGS) entry which is preliminary data.</text>
</comment>